<dbReference type="AlphaFoldDB" id="A0A4V1ZHJ6"/>
<keyword evidence="2" id="KW-0812">Transmembrane</keyword>
<keyword evidence="2" id="KW-0472">Membrane</keyword>
<dbReference type="OrthoDB" id="3742900at2"/>
<feature type="transmembrane region" description="Helical" evidence="2">
    <location>
        <begin position="29"/>
        <end position="56"/>
    </location>
</feature>
<feature type="transmembrane region" description="Helical" evidence="2">
    <location>
        <begin position="368"/>
        <end position="392"/>
    </location>
</feature>
<feature type="transmembrane region" description="Helical" evidence="2">
    <location>
        <begin position="153"/>
        <end position="171"/>
    </location>
</feature>
<dbReference type="InterPro" id="IPR045931">
    <property type="entry name" value="DUF6350"/>
</dbReference>
<organism evidence="3 4">
    <name type="scientific">Pengzhenrongella frigida</name>
    <dbReference type="NCBI Taxonomy" id="1259133"/>
    <lineage>
        <taxon>Bacteria</taxon>
        <taxon>Bacillati</taxon>
        <taxon>Actinomycetota</taxon>
        <taxon>Actinomycetes</taxon>
        <taxon>Micrococcales</taxon>
        <taxon>Pengzhenrongella</taxon>
    </lineage>
</organism>
<keyword evidence="2" id="KW-1133">Transmembrane helix</keyword>
<feature type="transmembrane region" description="Helical" evidence="2">
    <location>
        <begin position="92"/>
        <end position="112"/>
    </location>
</feature>
<feature type="transmembrane region" description="Helical" evidence="2">
    <location>
        <begin position="124"/>
        <end position="147"/>
    </location>
</feature>
<keyword evidence="4" id="KW-1185">Reference proteome</keyword>
<dbReference type="Proteomes" id="UP000293764">
    <property type="component" value="Unassembled WGS sequence"/>
</dbReference>
<evidence type="ECO:0000256" key="2">
    <source>
        <dbReference type="SAM" id="Phobius"/>
    </source>
</evidence>
<protein>
    <submittedName>
        <fullName evidence="3">Uncharacterized protein</fullName>
    </submittedName>
</protein>
<feature type="region of interest" description="Disordered" evidence="1">
    <location>
        <begin position="1"/>
        <end position="21"/>
    </location>
</feature>
<sequence>MAQAGRRVLTIGDRTPKDGGSGIDGAPRWAAGLAAGVQAAILSLAVVVAPTLAAYVATSADPTNDDVGWLRSVAVGAGIWLLGHGVPVAAGAVTVTLVPLGITLLALFACFASARRSGRAAWSGYAASVGGYVAVVTVVAIAVSAGALGVGRAVVGAAAIGAVGLGAGLLSQPGAPPLRTVSRPVWIRVPGFVRAGAAAGAVAIALLVGVAVTLTVVWIVAGRETITSVGQSLALDAIGGTVLAVAQLALVPNLVVWALAYVAGPGFVVGAGSHFAAGEVVAGPLPALPLLGALPAPGGSTDLTTWWPLALVGVGALAGWYLHSRLARGTWWHPVLASAVVAGVAGMGTGVLVSLASGSAGPARMTEVGASGLLVGLAVAAGVALGSVLVALPASIEVRAAVARAWGRFRHHGVAAD</sequence>
<feature type="transmembrane region" description="Helical" evidence="2">
    <location>
        <begin position="306"/>
        <end position="323"/>
    </location>
</feature>
<gene>
    <name evidence="3" type="ORF">EUA98_04495</name>
</gene>
<comment type="caution">
    <text evidence="3">The sequence shown here is derived from an EMBL/GenBank/DDBJ whole genome shotgun (WGS) entry which is preliminary data.</text>
</comment>
<evidence type="ECO:0000313" key="3">
    <source>
        <dbReference type="EMBL" id="RYV52274.1"/>
    </source>
</evidence>
<feature type="transmembrane region" description="Helical" evidence="2">
    <location>
        <begin position="275"/>
        <end position="294"/>
    </location>
</feature>
<feature type="transmembrane region" description="Helical" evidence="2">
    <location>
        <begin position="192"/>
        <end position="221"/>
    </location>
</feature>
<reference evidence="3 4" key="1">
    <citation type="submission" date="2019-01" db="EMBL/GenBank/DDBJ databases">
        <title>Novel species of Cellulomonas.</title>
        <authorList>
            <person name="Liu Q."/>
            <person name="Xin Y.-H."/>
        </authorList>
    </citation>
    <scope>NUCLEOTIDE SEQUENCE [LARGE SCALE GENOMIC DNA]</scope>
    <source>
        <strain evidence="3 4">HLT2-17</strain>
    </source>
</reference>
<evidence type="ECO:0000256" key="1">
    <source>
        <dbReference type="SAM" id="MobiDB-lite"/>
    </source>
</evidence>
<dbReference type="Pfam" id="PF19877">
    <property type="entry name" value="DUF6350"/>
    <property type="match status" value="1"/>
</dbReference>
<feature type="transmembrane region" description="Helical" evidence="2">
    <location>
        <begin position="241"/>
        <end position="263"/>
    </location>
</feature>
<proteinExistence type="predicted"/>
<evidence type="ECO:0000313" key="4">
    <source>
        <dbReference type="Proteomes" id="UP000293764"/>
    </source>
</evidence>
<feature type="transmembrane region" description="Helical" evidence="2">
    <location>
        <begin position="335"/>
        <end position="356"/>
    </location>
</feature>
<accession>A0A4V1ZHJ6</accession>
<name>A0A4V1ZHJ6_9MICO</name>
<dbReference type="EMBL" id="SDWW01000007">
    <property type="protein sequence ID" value="RYV52274.1"/>
    <property type="molecule type" value="Genomic_DNA"/>
</dbReference>